<protein>
    <submittedName>
        <fullName evidence="5">Beta-glucosidase</fullName>
    </submittedName>
</protein>
<dbReference type="RefSeq" id="WP_109747279.1">
    <property type="nucleotide sequence ID" value="NZ_JANKBI010000010.1"/>
</dbReference>
<dbReference type="Proteomes" id="UP000245412">
    <property type="component" value="Unassembled WGS sequence"/>
</dbReference>
<gene>
    <name evidence="5" type="ORF">C7383_109136</name>
</gene>
<dbReference type="Pfam" id="PF14310">
    <property type="entry name" value="Fn3-like"/>
    <property type="match status" value="1"/>
</dbReference>
<proteinExistence type="inferred from homology"/>
<dbReference type="InterPro" id="IPR013783">
    <property type="entry name" value="Ig-like_fold"/>
</dbReference>
<name>A0AB73T1Z6_9FIRM</name>
<accession>A0AB73T1Z6</accession>
<dbReference type="Pfam" id="PF00933">
    <property type="entry name" value="Glyco_hydro_3"/>
    <property type="match status" value="1"/>
</dbReference>
<dbReference type="Gene3D" id="3.20.20.300">
    <property type="entry name" value="Glycoside hydrolase, family 3, N-terminal domain"/>
    <property type="match status" value="1"/>
</dbReference>
<evidence type="ECO:0000256" key="3">
    <source>
        <dbReference type="ARBA" id="ARBA00022801"/>
    </source>
</evidence>
<dbReference type="PANTHER" id="PTHR42721">
    <property type="entry name" value="SUGAR HYDROLASE-RELATED"/>
    <property type="match status" value="1"/>
</dbReference>
<evidence type="ECO:0000259" key="4">
    <source>
        <dbReference type="SMART" id="SM01217"/>
    </source>
</evidence>
<dbReference type="InterPro" id="IPR036881">
    <property type="entry name" value="Glyco_hydro_3_C_sf"/>
</dbReference>
<evidence type="ECO:0000256" key="2">
    <source>
        <dbReference type="ARBA" id="ARBA00022729"/>
    </source>
</evidence>
<dbReference type="SUPFAM" id="SSF51445">
    <property type="entry name" value="(Trans)glycosidases"/>
    <property type="match status" value="1"/>
</dbReference>
<keyword evidence="2" id="KW-0732">Signal</keyword>
<dbReference type="Gene3D" id="3.40.50.1700">
    <property type="entry name" value="Glycoside hydrolase family 3 C-terminal domain"/>
    <property type="match status" value="1"/>
</dbReference>
<comment type="similarity">
    <text evidence="1">Belongs to the glycosyl hydrolase 3 family.</text>
</comment>
<dbReference type="SMART" id="SM01217">
    <property type="entry name" value="Fn3_like"/>
    <property type="match status" value="1"/>
</dbReference>
<dbReference type="InterPro" id="IPR026891">
    <property type="entry name" value="Fn3-like"/>
</dbReference>
<dbReference type="GO" id="GO:0046556">
    <property type="term" value="F:alpha-L-arabinofuranosidase activity"/>
    <property type="evidence" value="ECO:0007669"/>
    <property type="project" value="TreeGrafter"/>
</dbReference>
<dbReference type="AlphaFoldDB" id="A0AB73T1Z6"/>
<reference evidence="5 6" key="1">
    <citation type="submission" date="2018-05" db="EMBL/GenBank/DDBJ databases">
        <authorList>
            <person name="Goeker M."/>
            <person name="Huntemann M."/>
            <person name="Clum A."/>
            <person name="Pillay M."/>
            <person name="Palaniappan K."/>
            <person name="Varghese N."/>
            <person name="Mikhailova N."/>
            <person name="Stamatis D."/>
            <person name="Reddy T."/>
            <person name="Daum C."/>
            <person name="Shapiro N."/>
            <person name="Ivanova N."/>
            <person name="Kyrpides N."/>
            <person name="Woyke T."/>
        </authorList>
    </citation>
    <scope>NUCLEOTIDE SEQUENCE [LARGE SCALE GENOMIC DNA]</scope>
    <source>
        <strain evidence="5 6">DSM 26524</strain>
    </source>
</reference>
<evidence type="ECO:0000256" key="1">
    <source>
        <dbReference type="ARBA" id="ARBA00005336"/>
    </source>
</evidence>
<keyword evidence="6" id="KW-1185">Reference proteome</keyword>
<dbReference type="InterPro" id="IPR002772">
    <property type="entry name" value="Glyco_hydro_3_C"/>
</dbReference>
<dbReference type="GO" id="GO:0031222">
    <property type="term" value="P:arabinan catabolic process"/>
    <property type="evidence" value="ECO:0007669"/>
    <property type="project" value="TreeGrafter"/>
</dbReference>
<evidence type="ECO:0000313" key="6">
    <source>
        <dbReference type="Proteomes" id="UP000245412"/>
    </source>
</evidence>
<dbReference type="PRINTS" id="PR00133">
    <property type="entry name" value="GLHYDRLASE3"/>
</dbReference>
<organism evidence="5 6">
    <name type="scientific">Murimonas intestini</name>
    <dbReference type="NCBI Taxonomy" id="1337051"/>
    <lineage>
        <taxon>Bacteria</taxon>
        <taxon>Bacillati</taxon>
        <taxon>Bacillota</taxon>
        <taxon>Clostridia</taxon>
        <taxon>Lachnospirales</taxon>
        <taxon>Lachnospiraceae</taxon>
        <taxon>Murimonas</taxon>
    </lineage>
</organism>
<keyword evidence="3" id="KW-0378">Hydrolase</keyword>
<comment type="caution">
    <text evidence="5">The sequence shown here is derived from an EMBL/GenBank/DDBJ whole genome shotgun (WGS) entry which is preliminary data.</text>
</comment>
<dbReference type="Gene3D" id="2.60.40.10">
    <property type="entry name" value="Immunoglobulins"/>
    <property type="match status" value="1"/>
</dbReference>
<dbReference type="Pfam" id="PF01915">
    <property type="entry name" value="Glyco_hydro_3_C"/>
    <property type="match status" value="1"/>
</dbReference>
<evidence type="ECO:0000313" key="5">
    <source>
        <dbReference type="EMBL" id="PWJ74400.1"/>
    </source>
</evidence>
<dbReference type="PANTHER" id="PTHR42721:SF3">
    <property type="entry name" value="BETA-D-XYLOSIDASE 5-RELATED"/>
    <property type="match status" value="1"/>
</dbReference>
<dbReference type="InterPro" id="IPR001764">
    <property type="entry name" value="Glyco_hydro_3_N"/>
</dbReference>
<feature type="domain" description="Fibronectin type III-like" evidence="4">
    <location>
        <begin position="621"/>
        <end position="688"/>
    </location>
</feature>
<dbReference type="InterPro" id="IPR017853">
    <property type="entry name" value="GH"/>
</dbReference>
<dbReference type="GO" id="GO:0009044">
    <property type="term" value="F:xylan 1,4-beta-xylosidase activity"/>
    <property type="evidence" value="ECO:0007669"/>
    <property type="project" value="InterPro"/>
</dbReference>
<dbReference type="InterPro" id="IPR036962">
    <property type="entry name" value="Glyco_hydro_3_N_sf"/>
</dbReference>
<dbReference type="GO" id="GO:0045493">
    <property type="term" value="P:xylan catabolic process"/>
    <property type="evidence" value="ECO:0007669"/>
    <property type="project" value="InterPro"/>
</dbReference>
<dbReference type="InterPro" id="IPR044993">
    <property type="entry name" value="BXL"/>
</dbReference>
<sequence length="722" mass="79710">MREERAQECRRKAKELVGQMTLEEKVSQTIHGAAGIERLGIKAYNWWNEALHGVARAGVATIFPQAIGMAAAFDEELVWEVADVISTEGRAKYNMQQKYGDRDIYKGLTFWAPNVNIFRDPRWGRGHETFGEDPYLTSRMGVRFIEGLQGDDDNYMKSAACAKHFAVHSGPEDERHSFDARVSAQDLFETYLPAFEACVKEGKVEAVMGAYNRTNGEPCCGSRTLLIDILRKGWGFEGHVTSDCWAVKDFHEHHKVTSSALESAAMAMENGCDLNCGSLFLYLTEAVKRGMVSEERLDEAVTNLLSARMKLGLFEEEEKVPYNSITYEENDTKEHAGLNFKAARKSFVLLKNEGDLLPLNKDKLKTIGIIGPNANNRKALVGNYEGTASRYYTISEGIQDYVGDDVRVLYSEGCHLCKKKVSGLGQENDRLAEVRAVCDSSDVVIACLGLDSSLEGEEGDEGNEFASGDKPGLSLPGLQQEILEAACESGKPVILVILSGSALAVTWADEHVPAIIEGWYPGAMGGKALASVLFGEYSPEGKLPVTFYRTTEELPDFRDYSMKGRTYRYMEQKALYPFGYGLSYTDFGVEEATVSGDTIEKGEKLSVEAVLVNRGQMAGAETLQVYIKAKRPGTPNAQLKALKKEELQPGESKRIRLELSDRSFGLRDENGDLVLGEGTYEIYVGTQQPDERSSELTGKKPVCLQVQAGKTEILEKACVKVG</sequence>
<dbReference type="EMBL" id="QGGY01000009">
    <property type="protein sequence ID" value="PWJ74400.1"/>
    <property type="molecule type" value="Genomic_DNA"/>
</dbReference>
<dbReference type="SUPFAM" id="SSF52279">
    <property type="entry name" value="Beta-D-glucan exohydrolase, C-terminal domain"/>
    <property type="match status" value="1"/>
</dbReference>